<dbReference type="InterPro" id="IPR041492">
    <property type="entry name" value="HAD_2"/>
</dbReference>
<dbReference type="SFLD" id="SFLDG01129">
    <property type="entry name" value="C1.5:_HAD__Beta-PGM__Phosphata"/>
    <property type="match status" value="1"/>
</dbReference>
<dbReference type="KEGG" id="pcor:KS4_35950"/>
<evidence type="ECO:0000313" key="6">
    <source>
        <dbReference type="Proteomes" id="UP000317369"/>
    </source>
</evidence>
<dbReference type="PRINTS" id="PR00413">
    <property type="entry name" value="HADHALOGNASE"/>
</dbReference>
<keyword evidence="4" id="KW-0460">Magnesium</keyword>
<dbReference type="OrthoDB" id="9797743at2"/>
<protein>
    <submittedName>
        <fullName evidence="5">Beta-phosphoglucomutase</fullName>
        <ecNumber evidence="5">5.4.2.6</ecNumber>
    </submittedName>
</protein>
<dbReference type="GO" id="GO:0008801">
    <property type="term" value="F:beta-phosphoglucomutase activity"/>
    <property type="evidence" value="ECO:0007669"/>
    <property type="project" value="UniProtKB-EC"/>
</dbReference>
<keyword evidence="5" id="KW-0413">Isomerase</keyword>
<name>A0A517YZ62_9BACT</name>
<dbReference type="SFLD" id="SFLDS00003">
    <property type="entry name" value="Haloacid_Dehalogenase"/>
    <property type="match status" value="1"/>
</dbReference>
<dbReference type="PANTHER" id="PTHR46193:SF21">
    <property type="entry name" value="SLL1138 PROTEIN"/>
    <property type="match status" value="1"/>
</dbReference>
<dbReference type="InterPro" id="IPR023214">
    <property type="entry name" value="HAD_sf"/>
</dbReference>
<comment type="similarity">
    <text evidence="2">Belongs to the HAD-like hydrolase superfamily. CbbY/CbbZ/Gph/YieH family.</text>
</comment>
<dbReference type="NCBIfam" id="TIGR01509">
    <property type="entry name" value="HAD-SF-IA-v3"/>
    <property type="match status" value="1"/>
</dbReference>
<dbReference type="SFLD" id="SFLDG01135">
    <property type="entry name" value="C1.5.6:_HAD__Beta-PGM__Phospha"/>
    <property type="match status" value="1"/>
</dbReference>
<dbReference type="InterPro" id="IPR036412">
    <property type="entry name" value="HAD-like_sf"/>
</dbReference>
<dbReference type="PANTHER" id="PTHR46193">
    <property type="entry name" value="6-PHOSPHOGLUCONATE PHOSPHATASE"/>
    <property type="match status" value="1"/>
</dbReference>
<organism evidence="5 6">
    <name type="scientific">Poriferisphaera corsica</name>
    <dbReference type="NCBI Taxonomy" id="2528020"/>
    <lineage>
        <taxon>Bacteria</taxon>
        <taxon>Pseudomonadati</taxon>
        <taxon>Planctomycetota</taxon>
        <taxon>Phycisphaerae</taxon>
        <taxon>Phycisphaerales</taxon>
        <taxon>Phycisphaeraceae</taxon>
        <taxon>Poriferisphaera</taxon>
    </lineage>
</organism>
<dbReference type="InterPro" id="IPR051600">
    <property type="entry name" value="Beta-PGM-like"/>
</dbReference>
<dbReference type="EC" id="5.4.2.6" evidence="5"/>
<reference evidence="5 6" key="1">
    <citation type="submission" date="2019-02" db="EMBL/GenBank/DDBJ databases">
        <title>Deep-cultivation of Planctomycetes and their phenomic and genomic characterization uncovers novel biology.</title>
        <authorList>
            <person name="Wiegand S."/>
            <person name="Jogler M."/>
            <person name="Boedeker C."/>
            <person name="Pinto D."/>
            <person name="Vollmers J."/>
            <person name="Rivas-Marin E."/>
            <person name="Kohn T."/>
            <person name="Peeters S.H."/>
            <person name="Heuer A."/>
            <person name="Rast P."/>
            <person name="Oberbeckmann S."/>
            <person name="Bunk B."/>
            <person name="Jeske O."/>
            <person name="Meyerdierks A."/>
            <person name="Storesund J.E."/>
            <person name="Kallscheuer N."/>
            <person name="Luecker S."/>
            <person name="Lage O.M."/>
            <person name="Pohl T."/>
            <person name="Merkel B.J."/>
            <person name="Hornburger P."/>
            <person name="Mueller R.-W."/>
            <person name="Bruemmer F."/>
            <person name="Labrenz M."/>
            <person name="Spormann A.M."/>
            <person name="Op den Camp H."/>
            <person name="Overmann J."/>
            <person name="Amann R."/>
            <person name="Jetten M.S.M."/>
            <person name="Mascher T."/>
            <person name="Medema M.H."/>
            <person name="Devos D.P."/>
            <person name="Kaster A.-K."/>
            <person name="Ovreas L."/>
            <person name="Rohde M."/>
            <person name="Galperin M.Y."/>
            <person name="Jogler C."/>
        </authorList>
    </citation>
    <scope>NUCLEOTIDE SEQUENCE [LARGE SCALE GENOMIC DNA]</scope>
    <source>
        <strain evidence="5 6">KS4</strain>
    </source>
</reference>
<dbReference type="Gene3D" id="3.40.50.1000">
    <property type="entry name" value="HAD superfamily/HAD-like"/>
    <property type="match status" value="1"/>
</dbReference>
<evidence type="ECO:0000256" key="2">
    <source>
        <dbReference type="ARBA" id="ARBA00006171"/>
    </source>
</evidence>
<gene>
    <name evidence="5" type="primary">ycjU</name>
    <name evidence="5" type="ORF">KS4_35950</name>
</gene>
<evidence type="ECO:0000256" key="3">
    <source>
        <dbReference type="ARBA" id="ARBA00022723"/>
    </source>
</evidence>
<sequence length="229" mass="25414">MKAIVFDFDGVVFDSEPVHFQAFLMVSKGLGIEFDYQKYLQDFIGFDDRDAFRVMLDMIGYQGDRAEKVAELCEQKQVAFETLVKAGVAKPIDGVMNFVEQLQKADVPFAVASGATRLDIELMLDSIGMRDAFDVIVTADDVAASKPHPETYEKAVVKLAEMYPTKLLATDNCIAIEDTATGIKSARSAGLQVLGITTSNEPDLLREAHRVIDCFDEINPEILKSWFVD</sequence>
<accession>A0A517YZ62</accession>
<comment type="cofactor">
    <cofactor evidence="1">
        <name>Mg(2+)</name>
        <dbReference type="ChEBI" id="CHEBI:18420"/>
    </cofactor>
</comment>
<dbReference type="InterPro" id="IPR006439">
    <property type="entry name" value="HAD-SF_hydro_IA"/>
</dbReference>
<keyword evidence="3" id="KW-0479">Metal-binding</keyword>
<dbReference type="RefSeq" id="WP_145080972.1">
    <property type="nucleotide sequence ID" value="NZ_CP036425.1"/>
</dbReference>
<dbReference type="GO" id="GO:0046872">
    <property type="term" value="F:metal ion binding"/>
    <property type="evidence" value="ECO:0007669"/>
    <property type="project" value="UniProtKB-KW"/>
</dbReference>
<evidence type="ECO:0000256" key="4">
    <source>
        <dbReference type="ARBA" id="ARBA00022842"/>
    </source>
</evidence>
<dbReference type="SUPFAM" id="SSF56784">
    <property type="entry name" value="HAD-like"/>
    <property type="match status" value="1"/>
</dbReference>
<evidence type="ECO:0000313" key="5">
    <source>
        <dbReference type="EMBL" id="QDU35512.1"/>
    </source>
</evidence>
<evidence type="ECO:0000256" key="1">
    <source>
        <dbReference type="ARBA" id="ARBA00001946"/>
    </source>
</evidence>
<dbReference type="Proteomes" id="UP000317369">
    <property type="component" value="Chromosome"/>
</dbReference>
<dbReference type="Gene3D" id="1.10.150.240">
    <property type="entry name" value="Putative phosphatase, domain 2"/>
    <property type="match status" value="1"/>
</dbReference>
<dbReference type="AlphaFoldDB" id="A0A517YZ62"/>
<dbReference type="Pfam" id="PF13419">
    <property type="entry name" value="HAD_2"/>
    <property type="match status" value="1"/>
</dbReference>
<dbReference type="EMBL" id="CP036425">
    <property type="protein sequence ID" value="QDU35512.1"/>
    <property type="molecule type" value="Genomic_DNA"/>
</dbReference>
<keyword evidence="6" id="KW-1185">Reference proteome</keyword>
<dbReference type="CDD" id="cd07505">
    <property type="entry name" value="HAD_BPGM-like"/>
    <property type="match status" value="1"/>
</dbReference>
<proteinExistence type="inferred from homology"/>
<dbReference type="InterPro" id="IPR023198">
    <property type="entry name" value="PGP-like_dom2"/>
</dbReference>